<comment type="function">
    <text evidence="4">Required for flagellar hook formation. May act as a scaffolding protein.</text>
</comment>
<proteinExistence type="inferred from homology"/>
<dbReference type="EMBL" id="AWVH01000026">
    <property type="protein sequence ID" value="ERJ93344.1"/>
    <property type="molecule type" value="Genomic_DNA"/>
</dbReference>
<keyword evidence="6" id="KW-1185">Reference proteome</keyword>
<keyword evidence="5" id="KW-0966">Cell projection</keyword>
<comment type="similarity">
    <text evidence="1">Belongs to the FlgD family.</text>
</comment>
<evidence type="ECO:0000313" key="6">
    <source>
        <dbReference type="Proteomes" id="UP000016649"/>
    </source>
</evidence>
<evidence type="ECO:0000256" key="1">
    <source>
        <dbReference type="ARBA" id="ARBA00010577"/>
    </source>
</evidence>
<keyword evidence="5" id="KW-0282">Flagellum</keyword>
<dbReference type="RefSeq" id="WP_021687231.1">
    <property type="nucleotide sequence ID" value="NZ_KI260564.1"/>
</dbReference>
<reference evidence="5 6" key="1">
    <citation type="submission" date="2013-08" db="EMBL/GenBank/DDBJ databases">
        <authorList>
            <person name="Weinstock G."/>
            <person name="Sodergren E."/>
            <person name="Wylie T."/>
            <person name="Fulton L."/>
            <person name="Fulton R."/>
            <person name="Fronick C."/>
            <person name="O'Laughlin M."/>
            <person name="Godfrey J."/>
            <person name="Miner T."/>
            <person name="Herter B."/>
            <person name="Appelbaum E."/>
            <person name="Cordes M."/>
            <person name="Lek S."/>
            <person name="Wollam A."/>
            <person name="Pepin K.H."/>
            <person name="Palsikar V.B."/>
            <person name="Mitreva M."/>
            <person name="Wilson R.K."/>
        </authorList>
    </citation>
    <scope>NUCLEOTIDE SEQUENCE [LARGE SCALE GENOMIC DNA]</scope>
    <source>
        <strain evidence="5 6">ATCC 700332</strain>
    </source>
</reference>
<evidence type="ECO:0000313" key="5">
    <source>
        <dbReference type="EMBL" id="ERJ93344.1"/>
    </source>
</evidence>
<dbReference type="NCBIfam" id="NF007197">
    <property type="entry name" value="PRK09618.1"/>
    <property type="match status" value="1"/>
</dbReference>
<sequence length="146" mass="15882">MEINTKLNAADALQTQMQVDSFNKTLAVNGRTASQQLGKDDFLKLLITQLAHQDPLSPMENTEFIAQMAQFSSLEQITNMSTGFTRLASMLNNSEASSVIGKTVDIVSGETRVTGTVEAAVRGEKPQVVVNGVPYETANIERIYAE</sequence>
<keyword evidence="5" id="KW-0969">Cilium</keyword>
<dbReference type="Proteomes" id="UP000016649">
    <property type="component" value="Unassembled WGS sequence"/>
</dbReference>
<protein>
    <recommendedName>
        <fullName evidence="2">Basal-body rod modification protein FlgD</fullName>
    </recommendedName>
</protein>
<evidence type="ECO:0000256" key="2">
    <source>
        <dbReference type="ARBA" id="ARBA00016013"/>
    </source>
</evidence>
<evidence type="ECO:0000256" key="4">
    <source>
        <dbReference type="ARBA" id="ARBA00024746"/>
    </source>
</evidence>
<dbReference type="Pfam" id="PF03963">
    <property type="entry name" value="FlgD"/>
    <property type="match status" value="1"/>
</dbReference>
<comment type="caution">
    <text evidence="5">The sequence shown here is derived from an EMBL/GenBank/DDBJ whole genome shotgun (WGS) entry which is preliminary data.</text>
</comment>
<gene>
    <name evidence="5" type="ORF">HMPREF9193_01017</name>
</gene>
<accession>A0ABN0NZ63</accession>
<dbReference type="InterPro" id="IPR005648">
    <property type="entry name" value="FlgD"/>
</dbReference>
<name>A0ABN0NZ63_TRELE</name>
<evidence type="ECO:0000256" key="3">
    <source>
        <dbReference type="ARBA" id="ARBA00022795"/>
    </source>
</evidence>
<organism evidence="5 6">
    <name type="scientific">Treponema lecithinolyticum ATCC 700332</name>
    <dbReference type="NCBI Taxonomy" id="1321815"/>
    <lineage>
        <taxon>Bacteria</taxon>
        <taxon>Pseudomonadati</taxon>
        <taxon>Spirochaetota</taxon>
        <taxon>Spirochaetia</taxon>
        <taxon>Spirochaetales</taxon>
        <taxon>Treponemataceae</taxon>
        <taxon>Treponema</taxon>
    </lineage>
</organism>
<keyword evidence="3" id="KW-1005">Bacterial flagellum biogenesis</keyword>